<proteinExistence type="predicted"/>
<protein>
    <submittedName>
        <fullName evidence="3">Opacity protein</fullName>
    </submittedName>
</protein>
<feature type="domain" description="Outer membrane protein beta-barrel" evidence="2">
    <location>
        <begin position="18"/>
        <end position="164"/>
    </location>
</feature>
<dbReference type="InterPro" id="IPR011250">
    <property type="entry name" value="OMP/PagP_B-barrel"/>
</dbReference>
<reference evidence="3 4" key="2">
    <citation type="submission" date="2017-05" db="EMBL/GenBank/DDBJ databases">
        <title>Genome of Chryseobacterium haifense.</title>
        <authorList>
            <person name="Newman J.D."/>
        </authorList>
    </citation>
    <scope>NUCLEOTIDE SEQUENCE [LARGE SCALE GENOMIC DNA]</scope>
    <source>
        <strain evidence="3 4">DSM 19056</strain>
    </source>
</reference>
<dbReference type="Proteomes" id="UP000197587">
    <property type="component" value="Unassembled WGS sequence"/>
</dbReference>
<dbReference type="Gene3D" id="2.40.160.20">
    <property type="match status" value="1"/>
</dbReference>
<evidence type="ECO:0000313" key="3">
    <source>
        <dbReference type="EMBL" id="OWK98578.1"/>
    </source>
</evidence>
<feature type="chain" id="PRO_5012851557" evidence="1">
    <location>
        <begin position="21"/>
        <end position="188"/>
    </location>
</feature>
<dbReference type="SUPFAM" id="SSF56925">
    <property type="entry name" value="OMPA-like"/>
    <property type="match status" value="1"/>
</dbReference>
<evidence type="ECO:0000313" key="4">
    <source>
        <dbReference type="Proteomes" id="UP000197587"/>
    </source>
</evidence>
<organism evidence="3 4">
    <name type="scientific">Kaistella haifensis DSM 19056</name>
    <dbReference type="NCBI Taxonomy" id="1450526"/>
    <lineage>
        <taxon>Bacteria</taxon>
        <taxon>Pseudomonadati</taxon>
        <taxon>Bacteroidota</taxon>
        <taxon>Flavobacteriia</taxon>
        <taxon>Flavobacteriales</taxon>
        <taxon>Weeksellaceae</taxon>
        <taxon>Chryseobacterium group</taxon>
        <taxon>Kaistella</taxon>
    </lineage>
</organism>
<dbReference type="Pfam" id="PF13568">
    <property type="entry name" value="OMP_b-brl_2"/>
    <property type="match status" value="1"/>
</dbReference>
<reference evidence="3 4" key="1">
    <citation type="submission" date="2014-01" db="EMBL/GenBank/DDBJ databases">
        <authorList>
            <consortium name="Genome Consortium for Active Teaching"/>
            <person name="Sontag T.C."/>
            <person name="Newman J.D."/>
        </authorList>
    </citation>
    <scope>NUCLEOTIDE SEQUENCE [LARGE SCALE GENOMIC DNA]</scope>
    <source>
        <strain evidence="3 4">DSM 19056</strain>
    </source>
</reference>
<dbReference type="RefSeq" id="WP_088263773.1">
    <property type="nucleotide sequence ID" value="NZ_JASZ02000008.1"/>
</dbReference>
<evidence type="ECO:0000259" key="2">
    <source>
        <dbReference type="Pfam" id="PF13568"/>
    </source>
</evidence>
<dbReference type="InterPro" id="IPR025665">
    <property type="entry name" value="Beta-barrel_OMP_2"/>
</dbReference>
<keyword evidence="4" id="KW-1185">Reference proteome</keyword>
<keyword evidence="1" id="KW-0732">Signal</keyword>
<sequence length="188" mass="20526">MKKIFLVGAVALFGALNAQSFGVKAGMNISSVSNLEEASSKVGLNAGVFMNAPIAENFSIQPELLYNSKGVKWDFGSEGSGSTVENYLSIPVMFQYNAMPNFYLEAGPEFSFLVSAKDKWEGESEDVKDEFNGFDLGIGLGLGYYFTPNVGVNARYVAGFTDIMKNKDTDDTYKNNVFQIGLSYKFGK</sequence>
<gene>
    <name evidence="3" type="ORF">AP75_05385</name>
</gene>
<dbReference type="EMBL" id="JASZ02000008">
    <property type="protein sequence ID" value="OWK98578.1"/>
    <property type="molecule type" value="Genomic_DNA"/>
</dbReference>
<accession>A0A246BA68</accession>
<name>A0A246BA68_9FLAO</name>
<evidence type="ECO:0000256" key="1">
    <source>
        <dbReference type="SAM" id="SignalP"/>
    </source>
</evidence>
<comment type="caution">
    <text evidence="3">The sequence shown here is derived from an EMBL/GenBank/DDBJ whole genome shotgun (WGS) entry which is preliminary data.</text>
</comment>
<feature type="signal peptide" evidence="1">
    <location>
        <begin position="1"/>
        <end position="20"/>
    </location>
</feature>
<dbReference type="AlphaFoldDB" id="A0A246BA68"/>